<dbReference type="SUPFAM" id="SSF82185">
    <property type="entry name" value="Histone H3 K4-specific methyltransferase SET7/9 N-terminal domain"/>
    <property type="match status" value="1"/>
</dbReference>
<keyword evidence="1" id="KW-0677">Repeat</keyword>
<dbReference type="SMART" id="SM00698">
    <property type="entry name" value="MORN"/>
    <property type="match status" value="2"/>
</dbReference>
<organism evidence="3 4">
    <name type="scientific">Daejeonella rubra</name>
    <dbReference type="NCBI Taxonomy" id="990371"/>
    <lineage>
        <taxon>Bacteria</taxon>
        <taxon>Pseudomonadati</taxon>
        <taxon>Bacteroidota</taxon>
        <taxon>Sphingobacteriia</taxon>
        <taxon>Sphingobacteriales</taxon>
        <taxon>Sphingobacteriaceae</taxon>
        <taxon>Daejeonella</taxon>
    </lineage>
</organism>
<dbReference type="Pfam" id="PF02493">
    <property type="entry name" value="MORN"/>
    <property type="match status" value="2"/>
</dbReference>
<keyword evidence="4" id="KW-1185">Reference proteome</keyword>
<feature type="chain" id="PRO_5011478619" evidence="2">
    <location>
        <begin position="23"/>
        <end position="238"/>
    </location>
</feature>
<protein>
    <submittedName>
        <fullName evidence="3">MORN repeat-containing protein</fullName>
    </submittedName>
</protein>
<keyword evidence="2" id="KW-0732">Signal</keyword>
<evidence type="ECO:0000313" key="4">
    <source>
        <dbReference type="Proteomes" id="UP000199226"/>
    </source>
</evidence>
<dbReference type="Proteomes" id="UP000199226">
    <property type="component" value="Unassembled WGS sequence"/>
</dbReference>
<dbReference type="InterPro" id="IPR003409">
    <property type="entry name" value="MORN"/>
</dbReference>
<dbReference type="AlphaFoldDB" id="A0A1G9VKR1"/>
<accession>A0A1G9VKR1</accession>
<proteinExistence type="predicted"/>
<reference evidence="4" key="1">
    <citation type="submission" date="2016-10" db="EMBL/GenBank/DDBJ databases">
        <authorList>
            <person name="Varghese N."/>
            <person name="Submissions S."/>
        </authorList>
    </citation>
    <scope>NUCLEOTIDE SEQUENCE [LARGE SCALE GENOMIC DNA]</scope>
    <source>
        <strain evidence="4">DSM 24536</strain>
    </source>
</reference>
<dbReference type="RefSeq" id="WP_090705692.1">
    <property type="nucleotide sequence ID" value="NZ_FNHH01000021.1"/>
</dbReference>
<dbReference type="OrthoDB" id="977972at2"/>
<gene>
    <name evidence="3" type="ORF">SAMN05421813_12129</name>
</gene>
<dbReference type="Gene3D" id="2.20.110.10">
    <property type="entry name" value="Histone H3 K4-specific methyltransferase SET7/9 N-terminal domain"/>
    <property type="match status" value="1"/>
</dbReference>
<name>A0A1G9VKR1_9SPHI</name>
<sequence length="238" mass="26292">MRNLTINLSVFFFLIFTAKVMAQETCKVLIPEISASYEGPCKKGKAEGSGKAIGKDRYTGFFKDGLPSGKGIYSWENGDTYDGDWLKGKMDGQGIKIVKRAGKTDSVVNGFWKKDTYVGKYERPFFIHNQSSQISRIEVRKSTEEDLNSISVDLVNSSGSLPAFGASSLGQKTILTDVTILSGTFVKKVNSNDGTKVASLKLLEVEFPFKARYKLGIHELTVEIMEAGDWVIEAFLNN</sequence>
<feature type="signal peptide" evidence="2">
    <location>
        <begin position="1"/>
        <end position="22"/>
    </location>
</feature>
<dbReference type="PANTHER" id="PTHR43215">
    <property type="entry name" value="RADIAL SPOKE HEAD 1 HOMOLOG"/>
    <property type="match status" value="1"/>
</dbReference>
<dbReference type="EMBL" id="FNHH01000021">
    <property type="protein sequence ID" value="SDM72706.1"/>
    <property type="molecule type" value="Genomic_DNA"/>
</dbReference>
<dbReference type="PANTHER" id="PTHR43215:SF14">
    <property type="entry name" value="RADIAL SPOKE HEAD 1 HOMOLOG"/>
    <property type="match status" value="1"/>
</dbReference>
<dbReference type="STRING" id="990371.SAMN05421813_12129"/>
<evidence type="ECO:0000256" key="1">
    <source>
        <dbReference type="ARBA" id="ARBA00022737"/>
    </source>
</evidence>
<evidence type="ECO:0000256" key="2">
    <source>
        <dbReference type="SAM" id="SignalP"/>
    </source>
</evidence>
<evidence type="ECO:0000313" key="3">
    <source>
        <dbReference type="EMBL" id="SDM72706.1"/>
    </source>
</evidence>